<reference evidence="2" key="1">
    <citation type="journal article" date="2011" name="PLoS Biol.">
        <title>Gene gain and loss during evolution of obligate parasitism in the white rust pathogen of Arabidopsis thaliana.</title>
        <authorList>
            <person name="Kemen E."/>
            <person name="Gardiner A."/>
            <person name="Schultz-Larsen T."/>
            <person name="Kemen A.C."/>
            <person name="Balmuth A.L."/>
            <person name="Robert-Seilaniantz A."/>
            <person name="Bailey K."/>
            <person name="Holub E."/>
            <person name="Studholme D.J."/>
            <person name="Maclean D."/>
            <person name="Jones J.D."/>
        </authorList>
    </citation>
    <scope>NUCLEOTIDE SEQUENCE</scope>
</reference>
<feature type="transmembrane region" description="Helical" evidence="1">
    <location>
        <begin position="84"/>
        <end position="104"/>
    </location>
</feature>
<dbReference type="HOGENOM" id="CLU_055572_0_0_1"/>
<keyword evidence="1" id="KW-0472">Membrane</keyword>
<protein>
    <submittedName>
        <fullName evidence="2">Uncharacterized protein AlNc14C239G9448</fullName>
    </submittedName>
</protein>
<gene>
    <name evidence="2" type="primary">AlNc14C239G9448</name>
    <name evidence="2" type="ORF">ALNC14_105810</name>
</gene>
<evidence type="ECO:0000313" key="2">
    <source>
        <dbReference type="EMBL" id="CCA24437.1"/>
    </source>
</evidence>
<feature type="transmembrane region" description="Helical" evidence="1">
    <location>
        <begin position="49"/>
        <end position="72"/>
    </location>
</feature>
<evidence type="ECO:0000256" key="1">
    <source>
        <dbReference type="SAM" id="Phobius"/>
    </source>
</evidence>
<reference evidence="2" key="2">
    <citation type="submission" date="2011-02" db="EMBL/GenBank/DDBJ databases">
        <authorList>
            <person name="MacLean D."/>
        </authorList>
    </citation>
    <scope>NUCLEOTIDE SEQUENCE</scope>
</reference>
<keyword evidence="1" id="KW-0812">Transmembrane</keyword>
<feature type="transmembrane region" description="Helical" evidence="1">
    <location>
        <begin position="116"/>
        <end position="140"/>
    </location>
</feature>
<feature type="transmembrane region" description="Helical" evidence="1">
    <location>
        <begin position="160"/>
        <end position="180"/>
    </location>
</feature>
<sequence>MLMDAQLKAKKTFTSKQKEVSPAIVTSDSDLVKKIALESDRARYWCEVFLIYPLLPFCKALSTITVGGVIVNASSTACNTKLQLFMQGAVVFSHIFVIFFAYAWTGPRPIQSLRTLWVFHIVYGVVCCAWWGVFGTLQIAKATVTGFQACFFTSPTLYLMSQYEVIAFWTIFSMVVIFFIREKVLENGRKKQAEVEKMRVRELEEVRLWNLAHEGDRVPHKRNDSKDDDEEEMVEFDRDADLELLDAYNKELIQPGS</sequence>
<organism evidence="2">
    <name type="scientific">Albugo laibachii Nc14</name>
    <dbReference type="NCBI Taxonomy" id="890382"/>
    <lineage>
        <taxon>Eukaryota</taxon>
        <taxon>Sar</taxon>
        <taxon>Stramenopiles</taxon>
        <taxon>Oomycota</taxon>
        <taxon>Peronosporomycetes</taxon>
        <taxon>Albuginales</taxon>
        <taxon>Albuginaceae</taxon>
        <taxon>Albugo</taxon>
    </lineage>
</organism>
<accession>F0WSV6</accession>
<name>F0WSV6_9STRA</name>
<dbReference type="EMBL" id="FR824284">
    <property type="protein sequence ID" value="CCA24437.1"/>
    <property type="molecule type" value="Genomic_DNA"/>
</dbReference>
<proteinExistence type="predicted"/>
<keyword evidence="1" id="KW-1133">Transmembrane helix</keyword>
<dbReference type="AlphaFoldDB" id="F0WSV6"/>